<proteinExistence type="inferred from homology"/>
<dbReference type="PANTHER" id="PTHR35024:SF4">
    <property type="entry name" value="POLYMER-FORMING CYTOSKELETAL PROTEIN"/>
    <property type="match status" value="1"/>
</dbReference>
<dbReference type="Pfam" id="PF04519">
    <property type="entry name" value="Bactofilin"/>
    <property type="match status" value="1"/>
</dbReference>
<dbReference type="PANTHER" id="PTHR35024">
    <property type="entry name" value="HYPOTHETICAL CYTOSOLIC PROTEIN"/>
    <property type="match status" value="1"/>
</dbReference>
<gene>
    <name evidence="2" type="ORF">CLCOL_09700</name>
</gene>
<comment type="caution">
    <text evidence="2">The sequence shown here is derived from an EMBL/GenBank/DDBJ whole genome shotgun (WGS) entry which is preliminary data.</text>
</comment>
<dbReference type="InterPro" id="IPR007607">
    <property type="entry name" value="BacA/B"/>
</dbReference>
<comment type="similarity">
    <text evidence="1">Belongs to the bactofilin family.</text>
</comment>
<dbReference type="PATRIC" id="fig|1121305.3.peg.983"/>
<dbReference type="Proteomes" id="UP000075374">
    <property type="component" value="Unassembled WGS sequence"/>
</dbReference>
<protein>
    <submittedName>
        <fullName evidence="2">Polymer-forming cytoskeletal</fullName>
    </submittedName>
</protein>
<dbReference type="AlphaFoldDB" id="A0A151APC0"/>
<reference evidence="2 3" key="1">
    <citation type="submission" date="2016-02" db="EMBL/GenBank/DDBJ databases">
        <title>Genome sequence of Clostridium colicanis DSM 13634.</title>
        <authorList>
            <person name="Poehlein A."/>
            <person name="Daniel R."/>
        </authorList>
    </citation>
    <scope>NUCLEOTIDE SEQUENCE [LARGE SCALE GENOMIC DNA]</scope>
    <source>
        <strain evidence="2 3">DSM 13634</strain>
    </source>
</reference>
<organism evidence="2 3">
    <name type="scientific">Clostridium colicanis DSM 13634</name>
    <dbReference type="NCBI Taxonomy" id="1121305"/>
    <lineage>
        <taxon>Bacteria</taxon>
        <taxon>Bacillati</taxon>
        <taxon>Bacillota</taxon>
        <taxon>Clostridia</taxon>
        <taxon>Eubacteriales</taxon>
        <taxon>Clostridiaceae</taxon>
        <taxon>Clostridium</taxon>
    </lineage>
</organism>
<sequence>MFSEKDINKIENLISADCKIIGKIHGSGLLKIDGTIEGDVLWEDNVILDSSSVCKGNISCKNAIVNGTVEGNVICEESLLIQNCGKIFGDINVTKLVIDEGGKLNGKCNIVPKI</sequence>
<keyword evidence="3" id="KW-1185">Reference proteome</keyword>
<dbReference type="EMBL" id="LTBB01000004">
    <property type="protein sequence ID" value="KYH29237.1"/>
    <property type="molecule type" value="Genomic_DNA"/>
</dbReference>
<evidence type="ECO:0000256" key="1">
    <source>
        <dbReference type="ARBA" id="ARBA00044755"/>
    </source>
</evidence>
<name>A0A151APC0_9CLOT</name>
<dbReference type="RefSeq" id="WP_061857865.1">
    <property type="nucleotide sequence ID" value="NZ_LTBB01000004.1"/>
</dbReference>
<evidence type="ECO:0000313" key="2">
    <source>
        <dbReference type="EMBL" id="KYH29237.1"/>
    </source>
</evidence>
<dbReference type="STRING" id="1121305.CLCOL_09700"/>
<evidence type="ECO:0000313" key="3">
    <source>
        <dbReference type="Proteomes" id="UP000075374"/>
    </source>
</evidence>
<accession>A0A151APC0</accession>